<reference evidence="1 2" key="1">
    <citation type="journal article" date="2010" name="Microbiology">
        <title>Twenty-eight divergent polysaccharide loci specifying within- and amongst-strain capsule diversity in three strains of Bacteroides fragilis.</title>
        <authorList>
            <person name="Patrick S."/>
            <person name="Blakely G.W."/>
            <person name="Houston S."/>
            <person name="Moore J."/>
            <person name="Abratt V.R."/>
            <person name="Bertalan M."/>
            <person name="Cerdeno-Tarraga A.M."/>
            <person name="Quail M.A."/>
            <person name="Corton N."/>
            <person name="Corton C."/>
            <person name="Bignell A."/>
            <person name="Barron A."/>
            <person name="Clark L."/>
            <person name="Bentley S.D."/>
            <person name="Parkhill J."/>
        </authorList>
    </citation>
    <scope>NUCLEOTIDE SEQUENCE [LARGE SCALE GENOMIC DNA]</scope>
    <source>
        <strain evidence="1 2">638R</strain>
    </source>
</reference>
<dbReference type="Proteomes" id="UP000008560">
    <property type="component" value="Chromosome"/>
</dbReference>
<accession>E1WT46</accession>
<dbReference type="KEGG" id="bfg:BF638R_3070"/>
<name>E1WT46_BACF6</name>
<gene>
    <name evidence="1" type="ordered locus">BF638R_3070</name>
</gene>
<dbReference type="PATRIC" id="fig|862962.3.peg.3156"/>
<sequence length="133" mass="15402">MDRGGENEVFHDGNVSVVKLNDFEYAGDDLENFFIRIAAHNKFFGNVPYQMIGFAYNSQQEFCAVLVQPYILAEREATEDEIAAYMQALGFEMDYYDEYHNSDYEVFDAVPNNVLYGIDGNLYFIDTQIRLRS</sequence>
<proteinExistence type="predicted"/>
<evidence type="ECO:0000313" key="1">
    <source>
        <dbReference type="EMBL" id="CBW23546.1"/>
    </source>
</evidence>
<dbReference type="Pfam" id="PF18762">
    <property type="entry name" value="Kinase-PolyVal"/>
    <property type="match status" value="1"/>
</dbReference>
<organism evidence="1 2">
    <name type="scientific">Bacteroides fragilis (strain 638R)</name>
    <dbReference type="NCBI Taxonomy" id="862962"/>
    <lineage>
        <taxon>Bacteria</taxon>
        <taxon>Pseudomonadati</taxon>
        <taxon>Bacteroidota</taxon>
        <taxon>Bacteroidia</taxon>
        <taxon>Bacteroidales</taxon>
        <taxon>Bacteroidaceae</taxon>
        <taxon>Bacteroides</taxon>
    </lineage>
</organism>
<dbReference type="EMBL" id="FQ312004">
    <property type="protein sequence ID" value="CBW23546.1"/>
    <property type="molecule type" value="Genomic_DNA"/>
</dbReference>
<dbReference type="InterPro" id="IPR041055">
    <property type="entry name" value="Kinase-PolyVal"/>
</dbReference>
<protein>
    <submittedName>
        <fullName evidence="1">Uncharacterized protein</fullName>
    </submittedName>
</protein>
<dbReference type="HOGENOM" id="CLU_117510_0_0_10"/>
<dbReference type="AlphaFoldDB" id="E1WT46"/>
<evidence type="ECO:0000313" key="2">
    <source>
        <dbReference type="Proteomes" id="UP000008560"/>
    </source>
</evidence>